<reference evidence="4" key="1">
    <citation type="submission" date="2021-04" db="EMBL/GenBank/DDBJ databases">
        <title>Genome based classification of Actinospica acidithermotolerans sp. nov., an actinobacterium isolated from an Indonesian hot spring.</title>
        <authorList>
            <person name="Kusuma A.B."/>
            <person name="Putra K.E."/>
            <person name="Nafisah S."/>
            <person name="Loh J."/>
            <person name="Nouioui I."/>
            <person name="Goodfellow M."/>
        </authorList>
    </citation>
    <scope>NUCLEOTIDE SEQUENCE</scope>
    <source>
        <strain evidence="4">DSM 45618</strain>
    </source>
</reference>
<keyword evidence="5" id="KW-1185">Reference proteome</keyword>
<dbReference type="GO" id="GO:0004674">
    <property type="term" value="F:protein serine/threonine kinase activity"/>
    <property type="evidence" value="ECO:0007669"/>
    <property type="project" value="UniProtKB-KW"/>
</dbReference>
<evidence type="ECO:0000313" key="5">
    <source>
        <dbReference type="Proteomes" id="UP000677913"/>
    </source>
</evidence>
<feature type="region of interest" description="Disordered" evidence="2">
    <location>
        <begin position="1"/>
        <end position="27"/>
    </location>
</feature>
<dbReference type="InterPro" id="IPR050267">
    <property type="entry name" value="Anti-sigma-factor_SerPK"/>
</dbReference>
<protein>
    <submittedName>
        <fullName evidence="4">ATP-binding protein</fullName>
    </submittedName>
</protein>
<dbReference type="AlphaFoldDB" id="A0A8J8BE96"/>
<feature type="domain" description="Histidine kinase/HSP90-like ATPase" evidence="3">
    <location>
        <begin position="24"/>
        <end position="143"/>
    </location>
</feature>
<dbReference type="EMBL" id="JAGSXH010000077">
    <property type="protein sequence ID" value="MBS2965290.1"/>
    <property type="molecule type" value="Genomic_DNA"/>
</dbReference>
<sequence length="147" mass="15536">MKSEPARTDESRAAEPPRTASLDLPASPQSARAARCFATAALAEWRLSDLSDDVDVVISELITNALLHARADRRAAADAGIRLDLEYDGGTLICRVADGSALPPAPEQAVDTAESGRGLLLVDALSAAWGWSHEPSGKVVWASFDAR</sequence>
<gene>
    <name evidence="4" type="ORF">KGA66_19730</name>
</gene>
<keyword evidence="1" id="KW-0808">Transferase</keyword>
<evidence type="ECO:0000313" key="4">
    <source>
        <dbReference type="EMBL" id="MBS2965290.1"/>
    </source>
</evidence>
<name>A0A8J8BE96_9ACTN</name>
<dbReference type="InterPro" id="IPR003594">
    <property type="entry name" value="HATPase_dom"/>
</dbReference>
<proteinExistence type="predicted"/>
<dbReference type="Pfam" id="PF13581">
    <property type="entry name" value="HATPase_c_2"/>
    <property type="match status" value="1"/>
</dbReference>
<feature type="compositionally biased region" description="Basic and acidic residues" evidence="2">
    <location>
        <begin position="1"/>
        <end position="15"/>
    </location>
</feature>
<evidence type="ECO:0000259" key="3">
    <source>
        <dbReference type="Pfam" id="PF13581"/>
    </source>
</evidence>
<dbReference type="SUPFAM" id="SSF55874">
    <property type="entry name" value="ATPase domain of HSP90 chaperone/DNA topoisomerase II/histidine kinase"/>
    <property type="match status" value="1"/>
</dbReference>
<keyword evidence="4" id="KW-0547">Nucleotide-binding</keyword>
<evidence type="ECO:0000256" key="1">
    <source>
        <dbReference type="ARBA" id="ARBA00022527"/>
    </source>
</evidence>
<keyword evidence="1" id="KW-0418">Kinase</keyword>
<organism evidence="4 5">
    <name type="scientific">Actinocrinis puniceicyclus</name>
    <dbReference type="NCBI Taxonomy" id="977794"/>
    <lineage>
        <taxon>Bacteria</taxon>
        <taxon>Bacillati</taxon>
        <taxon>Actinomycetota</taxon>
        <taxon>Actinomycetes</taxon>
        <taxon>Catenulisporales</taxon>
        <taxon>Actinospicaceae</taxon>
        <taxon>Actinocrinis</taxon>
    </lineage>
</organism>
<accession>A0A8J8BE96</accession>
<keyword evidence="4" id="KW-0067">ATP-binding</keyword>
<dbReference type="Proteomes" id="UP000677913">
    <property type="component" value="Unassembled WGS sequence"/>
</dbReference>
<evidence type="ECO:0000256" key="2">
    <source>
        <dbReference type="SAM" id="MobiDB-lite"/>
    </source>
</evidence>
<dbReference type="PANTHER" id="PTHR35526:SF3">
    <property type="entry name" value="ANTI-SIGMA-F FACTOR RSBW"/>
    <property type="match status" value="1"/>
</dbReference>
<dbReference type="InterPro" id="IPR036890">
    <property type="entry name" value="HATPase_C_sf"/>
</dbReference>
<dbReference type="CDD" id="cd16936">
    <property type="entry name" value="HATPase_RsbW-like"/>
    <property type="match status" value="1"/>
</dbReference>
<comment type="caution">
    <text evidence="4">The sequence shown here is derived from an EMBL/GenBank/DDBJ whole genome shotgun (WGS) entry which is preliminary data.</text>
</comment>
<dbReference type="PANTHER" id="PTHR35526">
    <property type="entry name" value="ANTI-SIGMA-F FACTOR RSBW-RELATED"/>
    <property type="match status" value="1"/>
</dbReference>
<dbReference type="Gene3D" id="3.30.565.10">
    <property type="entry name" value="Histidine kinase-like ATPase, C-terminal domain"/>
    <property type="match status" value="1"/>
</dbReference>
<keyword evidence="1" id="KW-0723">Serine/threonine-protein kinase</keyword>
<dbReference type="GO" id="GO:0005524">
    <property type="term" value="F:ATP binding"/>
    <property type="evidence" value="ECO:0007669"/>
    <property type="project" value="UniProtKB-KW"/>
</dbReference>